<dbReference type="AlphaFoldDB" id="A0A1M4WGH7"/>
<accession>A0A1M4WGH7</accession>
<evidence type="ECO:0000313" key="1">
    <source>
        <dbReference type="EMBL" id="SHE80260.1"/>
    </source>
</evidence>
<proteinExistence type="predicted"/>
<dbReference type="OrthoDB" id="6199047at2"/>
<evidence type="ECO:0000313" key="2">
    <source>
        <dbReference type="Proteomes" id="UP000325134"/>
    </source>
</evidence>
<gene>
    <name evidence="1" type="ORF">SAMN05444279_108136</name>
</gene>
<dbReference type="Pfam" id="PF09411">
    <property type="entry name" value="PagL"/>
    <property type="match status" value="1"/>
</dbReference>
<dbReference type="RefSeq" id="WP_149775540.1">
    <property type="nucleotide sequence ID" value="NZ_FQVK01000008.1"/>
</dbReference>
<sequence>MVFETIGRTIAVVGSLLTFAPGTANSAEWVAGLGADDLFDIDGVPAFAGLVELHSDPFVRAFWVDVSAMASVLVDTEHDIFAGIGLHSLLHFGMDRVFFEFSLAAGGYFPGGESPPRKLTDRFQYRTSIGAGYRLTESSRLSVSMDHLFNSEFENYEPGSETILLRYTKGF</sequence>
<dbReference type="InterPro" id="IPR018550">
    <property type="entry name" value="Lipid-A_deacylase-rel"/>
</dbReference>
<reference evidence="1 2" key="1">
    <citation type="submission" date="2016-11" db="EMBL/GenBank/DDBJ databases">
        <authorList>
            <person name="Varghese N."/>
            <person name="Submissions S."/>
        </authorList>
    </citation>
    <scope>NUCLEOTIDE SEQUENCE [LARGE SCALE GENOMIC DNA]</scope>
    <source>
        <strain evidence="1 2">DSM 29341</strain>
    </source>
</reference>
<organism evidence="1 2">
    <name type="scientific">Ruegeria intermedia</name>
    <dbReference type="NCBI Taxonomy" id="996115"/>
    <lineage>
        <taxon>Bacteria</taxon>
        <taxon>Pseudomonadati</taxon>
        <taxon>Pseudomonadota</taxon>
        <taxon>Alphaproteobacteria</taxon>
        <taxon>Rhodobacterales</taxon>
        <taxon>Roseobacteraceae</taxon>
        <taxon>Ruegeria</taxon>
    </lineage>
</organism>
<keyword evidence="2" id="KW-1185">Reference proteome</keyword>
<dbReference type="Gene3D" id="2.40.160.20">
    <property type="match status" value="1"/>
</dbReference>
<protein>
    <submittedName>
        <fullName evidence="1">Lipid A 3-O-deacylase (PagL)</fullName>
    </submittedName>
</protein>
<name>A0A1M4WGH7_9RHOB</name>
<dbReference type="Proteomes" id="UP000325134">
    <property type="component" value="Unassembled WGS sequence"/>
</dbReference>
<dbReference type="EMBL" id="FQVK01000008">
    <property type="protein sequence ID" value="SHE80260.1"/>
    <property type="molecule type" value="Genomic_DNA"/>
</dbReference>